<dbReference type="InterPro" id="IPR036942">
    <property type="entry name" value="Beta-barrel_TonB_sf"/>
</dbReference>
<dbReference type="Pfam" id="PF07715">
    <property type="entry name" value="Plug"/>
    <property type="match status" value="1"/>
</dbReference>
<dbReference type="InterPro" id="IPR037066">
    <property type="entry name" value="Plug_dom_sf"/>
</dbReference>
<dbReference type="Pfam" id="PF13715">
    <property type="entry name" value="CarbopepD_reg_2"/>
    <property type="match status" value="1"/>
</dbReference>
<evidence type="ECO:0000259" key="5">
    <source>
        <dbReference type="Pfam" id="PF14905"/>
    </source>
</evidence>
<dbReference type="Gene3D" id="2.40.170.20">
    <property type="entry name" value="TonB-dependent receptor, beta-barrel domain"/>
    <property type="match status" value="1"/>
</dbReference>
<name>A0A238UF06_9FLAO</name>
<dbReference type="PANTHER" id="PTHR40980">
    <property type="entry name" value="PLUG DOMAIN-CONTAINING PROTEIN"/>
    <property type="match status" value="1"/>
</dbReference>
<dbReference type="KEGG" id="tje:TJEJU_3340"/>
<dbReference type="EMBL" id="LT899436">
    <property type="protein sequence ID" value="SNR16990.1"/>
    <property type="molecule type" value="Genomic_DNA"/>
</dbReference>
<evidence type="ECO:0000313" key="7">
    <source>
        <dbReference type="Proteomes" id="UP000215214"/>
    </source>
</evidence>
<accession>A0A238UF06</accession>
<evidence type="ECO:0000259" key="4">
    <source>
        <dbReference type="Pfam" id="PF07715"/>
    </source>
</evidence>
<keyword evidence="2" id="KW-0472">Membrane</keyword>
<evidence type="ECO:0000256" key="2">
    <source>
        <dbReference type="ARBA" id="ARBA00023136"/>
    </source>
</evidence>
<comment type="subcellular location">
    <subcellularLocation>
        <location evidence="1">Cell outer membrane</location>
    </subcellularLocation>
</comment>
<dbReference type="AlphaFoldDB" id="A0A238UF06"/>
<keyword evidence="7" id="KW-1185">Reference proteome</keyword>
<dbReference type="InterPro" id="IPR041700">
    <property type="entry name" value="OMP_b-brl_3"/>
</dbReference>
<evidence type="ECO:0000256" key="1">
    <source>
        <dbReference type="ARBA" id="ARBA00004442"/>
    </source>
</evidence>
<dbReference type="Pfam" id="PF14905">
    <property type="entry name" value="OMP_b-brl_3"/>
    <property type="match status" value="1"/>
</dbReference>
<feature type="domain" description="TonB-dependent receptor plug" evidence="4">
    <location>
        <begin position="138"/>
        <end position="213"/>
    </location>
</feature>
<keyword evidence="6" id="KW-0675">Receptor</keyword>
<dbReference type="InterPro" id="IPR008969">
    <property type="entry name" value="CarboxyPept-like_regulatory"/>
</dbReference>
<dbReference type="SUPFAM" id="SSF56935">
    <property type="entry name" value="Porins"/>
    <property type="match status" value="1"/>
</dbReference>
<organism evidence="6 7">
    <name type="scientific">Tenacibaculum jejuense</name>
    <dbReference type="NCBI Taxonomy" id="584609"/>
    <lineage>
        <taxon>Bacteria</taxon>
        <taxon>Pseudomonadati</taxon>
        <taxon>Bacteroidota</taxon>
        <taxon>Flavobacteriia</taxon>
        <taxon>Flavobacteriales</taxon>
        <taxon>Flavobacteriaceae</taxon>
        <taxon>Tenacibaculum</taxon>
    </lineage>
</organism>
<evidence type="ECO:0000313" key="6">
    <source>
        <dbReference type="EMBL" id="SNR16990.1"/>
    </source>
</evidence>
<reference evidence="6 7" key="1">
    <citation type="submission" date="2017-07" db="EMBL/GenBank/DDBJ databases">
        <authorList>
            <person name="Sun Z.S."/>
            <person name="Albrecht U."/>
            <person name="Echele G."/>
            <person name="Lee C.C."/>
        </authorList>
    </citation>
    <scope>NUCLEOTIDE SEQUENCE [LARGE SCALE GENOMIC DNA]</scope>
    <source>
        <strain evidence="7">type strain: KCTC 22618</strain>
    </source>
</reference>
<dbReference type="InterPro" id="IPR012910">
    <property type="entry name" value="Plug_dom"/>
</dbReference>
<dbReference type="Gene3D" id="2.170.130.10">
    <property type="entry name" value="TonB-dependent receptor, plug domain"/>
    <property type="match status" value="1"/>
</dbReference>
<feature type="domain" description="Outer membrane protein beta-barrel" evidence="5">
    <location>
        <begin position="368"/>
        <end position="757"/>
    </location>
</feature>
<dbReference type="SUPFAM" id="SSF49464">
    <property type="entry name" value="Carboxypeptidase regulatory domain-like"/>
    <property type="match status" value="1"/>
</dbReference>
<dbReference type="RefSeq" id="WP_095073911.1">
    <property type="nucleotide sequence ID" value="NZ_LT899436.1"/>
</dbReference>
<keyword evidence="3" id="KW-0998">Cell outer membrane</keyword>
<sequence>MRVIILCALLLNICVFSQVTVKGKVVDKKTKQPLEFATIIVMKSESEKFLTGTSANEKGEFSVEVKPDIYDIKVDFVGFKPITIKLKKIEKFEDLGTLFLEENSTQLEEVEIRTERSTTEYKLDKRIFNVGKDLIAKGGNATDILNNVPSVNVDLDGAVSLRGNANVRILINGKPSVLTSNNGLEQLPASTIERVEVITNPSARYDAEGTAGILNIILKKNKIGGFSSSLQLTTGEPANHGINYNVNYKKETFNVFANARYSLQEFEYKGSIFRENFDGNGPTSFLDLERNTLFRRNVFNLYVGSDIYFNKQNTTTFSYFLRSNVSKRFVDFKFDFFDSDKSLQNSILNRENYREPQNFSRIEFNHVKKFTKKGQQLTIDVQYDFWDDDENEFVEEDINGNSPNILQSRDIESSKDLLFQADFKLPLQPKTHLELGIKGEVRDIDSDYKVWDNGILIDSLDNLLTYKERIYAAYVQYGNRKNKLQYLLGLRGEYTNTSSTDRKNVFETDKRYSNLFPTVHLTYNFNERTNLQLSYSKRIRRPRFWQLNPFGGIADRRNIRVGNPDLNPMFTDAFDVGFLKKWKGFTINPSVYYQYTTQLFETLVSANSDGAIISKQINSGTEHRVGAELGIQYAAFSWWRLMGEINYFSFQQQGLFNVKDNAWTAKLNSRMKLPAVTIQTNLNYQGERASGQIITEPIFVADLGLSKDFWNDKISVTANIQNVFNSRVQTQTISGADYTILNERALLGPQFRLNVTYRFNRNKKDRDRLPD</sequence>
<dbReference type="Gene3D" id="2.60.40.1120">
    <property type="entry name" value="Carboxypeptidase-like, regulatory domain"/>
    <property type="match status" value="1"/>
</dbReference>
<evidence type="ECO:0000256" key="3">
    <source>
        <dbReference type="ARBA" id="ARBA00023237"/>
    </source>
</evidence>
<gene>
    <name evidence="6" type="ORF">TJEJU_3340</name>
</gene>
<dbReference type="Proteomes" id="UP000215214">
    <property type="component" value="Chromosome TJEJU"/>
</dbReference>
<dbReference type="OrthoDB" id="8764943at2"/>
<dbReference type="PANTHER" id="PTHR40980:SF4">
    <property type="entry name" value="TONB-DEPENDENT RECEPTOR-LIKE BETA-BARREL DOMAIN-CONTAINING PROTEIN"/>
    <property type="match status" value="1"/>
</dbReference>
<protein>
    <submittedName>
        <fullName evidence="6">Probable TonB-dependent outer membrane receptor</fullName>
    </submittedName>
</protein>
<proteinExistence type="predicted"/>
<dbReference type="GO" id="GO:0009279">
    <property type="term" value="C:cell outer membrane"/>
    <property type="evidence" value="ECO:0007669"/>
    <property type="project" value="UniProtKB-SubCell"/>
</dbReference>